<dbReference type="Proteomes" id="UP000239007">
    <property type="component" value="Unassembled WGS sequence"/>
</dbReference>
<gene>
    <name evidence="1" type="ORF">BTO11_01735</name>
</gene>
<comment type="caution">
    <text evidence="1">The sequence shown here is derived from an EMBL/GenBank/DDBJ whole genome shotgun (WGS) entry which is preliminary data.</text>
</comment>
<dbReference type="EMBL" id="MSCH01000003">
    <property type="protein sequence ID" value="PQJ52492.1"/>
    <property type="molecule type" value="Genomic_DNA"/>
</dbReference>
<keyword evidence="2" id="KW-1185">Reference proteome</keyword>
<protein>
    <submittedName>
        <fullName evidence="1">Uncharacterized protein</fullName>
    </submittedName>
</protein>
<dbReference type="RefSeq" id="WP_105050953.1">
    <property type="nucleotide sequence ID" value="NZ_BMYG01000004.1"/>
</dbReference>
<proteinExistence type="predicted"/>
<evidence type="ECO:0000313" key="2">
    <source>
        <dbReference type="Proteomes" id="UP000239007"/>
    </source>
</evidence>
<name>A0A2S7USK6_9GAMM</name>
<sequence>MTIIRLILISVLLNTAFLQSEHQLTHLSQNHTLEQCDICSHPSYIDDVIIPALYAVQVFDDNNQILLSTFAFAKQTYSKTRHARAPPFIA</sequence>
<accession>A0A2S7USK6</accession>
<reference evidence="1 2" key="1">
    <citation type="submission" date="2016-12" db="EMBL/GenBank/DDBJ databases">
        <title>Diversity of luminous bacteria.</title>
        <authorList>
            <person name="Yoshizawa S."/>
            <person name="Kogure K."/>
        </authorList>
    </citation>
    <scope>NUCLEOTIDE SEQUENCE [LARGE SCALE GENOMIC DNA]</scope>
    <source>
        <strain evidence="1 2">SA4-48</strain>
    </source>
</reference>
<dbReference type="AlphaFoldDB" id="A0A2S7USK6"/>
<organism evidence="1 2">
    <name type="scientific">Psychrosphaera saromensis</name>
    <dbReference type="NCBI Taxonomy" id="716813"/>
    <lineage>
        <taxon>Bacteria</taxon>
        <taxon>Pseudomonadati</taxon>
        <taxon>Pseudomonadota</taxon>
        <taxon>Gammaproteobacteria</taxon>
        <taxon>Alteromonadales</taxon>
        <taxon>Pseudoalteromonadaceae</taxon>
        <taxon>Psychrosphaera</taxon>
    </lineage>
</organism>
<evidence type="ECO:0000313" key="1">
    <source>
        <dbReference type="EMBL" id="PQJ52492.1"/>
    </source>
</evidence>